<evidence type="ECO:0000256" key="12">
    <source>
        <dbReference type="PIRNR" id="PIRNR038995"/>
    </source>
</evidence>
<dbReference type="PANTHER" id="PTHR12860">
    <property type="entry name" value="SIGNAL RECOGNITION PARTICLE 68 KDA PROTEIN"/>
    <property type="match status" value="1"/>
</dbReference>
<evidence type="ECO:0000313" key="14">
    <source>
        <dbReference type="Proteomes" id="UP000036681"/>
    </source>
</evidence>
<accession>A0A0M3I6P2</accession>
<dbReference type="InterPro" id="IPR038253">
    <property type="entry name" value="SRP68_N_sf"/>
</dbReference>
<dbReference type="GO" id="GO:0005783">
    <property type="term" value="C:endoplasmic reticulum"/>
    <property type="evidence" value="ECO:0007669"/>
    <property type="project" value="UniProtKB-SubCell"/>
</dbReference>
<evidence type="ECO:0000256" key="2">
    <source>
        <dbReference type="ARBA" id="ARBA00004496"/>
    </source>
</evidence>
<evidence type="ECO:0000256" key="7">
    <source>
        <dbReference type="ARBA" id="ARBA00022884"/>
    </source>
</evidence>
<dbReference type="InterPro" id="IPR026258">
    <property type="entry name" value="SRP68"/>
</dbReference>
<feature type="region of interest" description="Disordered" evidence="13">
    <location>
        <begin position="576"/>
        <end position="610"/>
    </location>
</feature>
<keyword evidence="7 12" id="KW-0694">RNA-binding</keyword>
<keyword evidence="14" id="KW-1185">Reference proteome</keyword>
<dbReference type="CDD" id="cd15481">
    <property type="entry name" value="SRP68-RBD"/>
    <property type="match status" value="1"/>
</dbReference>
<comment type="function">
    <text evidence="12">Component of the signal recognition particle (SRP) complex, a ribonucleoprotein complex that mediates the cotranslational targeting of secretory and membrane proteins to the endoplasmic reticulum (ER). The SRP complex interacts with the signal sequence in nascent secretory and membrane proteins and directs them to the membrane of the ER.</text>
</comment>
<evidence type="ECO:0000256" key="5">
    <source>
        <dbReference type="ARBA" id="ARBA00022490"/>
    </source>
</evidence>
<dbReference type="PIRSF" id="PIRSF038995">
    <property type="entry name" value="SRP68"/>
    <property type="match status" value="1"/>
</dbReference>
<proteinExistence type="inferred from homology"/>
<evidence type="ECO:0000256" key="13">
    <source>
        <dbReference type="SAM" id="MobiDB-lite"/>
    </source>
</evidence>
<dbReference type="GO" id="GO:0005786">
    <property type="term" value="C:signal recognition particle, endoplasmic reticulum targeting"/>
    <property type="evidence" value="ECO:0007669"/>
    <property type="project" value="UniProtKB-KW"/>
</dbReference>
<evidence type="ECO:0000256" key="10">
    <source>
        <dbReference type="ARBA" id="ARBA00023274"/>
    </source>
</evidence>
<keyword evidence="10 12" id="KW-0687">Ribonucleoprotein</keyword>
<dbReference type="AlphaFoldDB" id="A0A0M3I6P2"/>
<evidence type="ECO:0000256" key="4">
    <source>
        <dbReference type="ARBA" id="ARBA00009352"/>
    </source>
</evidence>
<evidence type="ECO:0000313" key="15">
    <source>
        <dbReference type="WBParaSite" id="ALUE_0001274601-mRNA-1"/>
    </source>
</evidence>
<dbReference type="InterPro" id="IPR011990">
    <property type="entry name" value="TPR-like_helical_dom_sf"/>
</dbReference>
<evidence type="ECO:0000256" key="11">
    <source>
        <dbReference type="ARBA" id="ARBA00029498"/>
    </source>
</evidence>
<protein>
    <recommendedName>
        <fullName evidence="11 12">Signal recognition particle subunit SRP68</fullName>
        <shortName evidence="12">SRP68</shortName>
    </recommendedName>
</protein>
<dbReference type="PANTHER" id="PTHR12860:SF0">
    <property type="entry name" value="SIGNAL RECOGNITION PARTICLE SUBUNIT SRP68"/>
    <property type="match status" value="1"/>
</dbReference>
<evidence type="ECO:0000256" key="8">
    <source>
        <dbReference type="ARBA" id="ARBA00023135"/>
    </source>
</evidence>
<dbReference type="SUPFAM" id="SSF48452">
    <property type="entry name" value="TPR-like"/>
    <property type="match status" value="1"/>
</dbReference>
<sequence>MAAAEPKEDVVLASFATLSILQLIKDAQQKHGLRHGDYQRYRGYCARRVRRIRKSLGFTHIHKSVPKHPAKFNQRKIVFDVVTEERYLQVAVFDAERNWSYAMQLKQEAGEDIHSRKRFHMASKLRKAVKHTNNLESIVRMCDRADAATKLEAQAYNAWMTGCFYFEMKQWKKALDFLKTARTIYEKLADVVKFPELIDLYKARCREIQPQMRYCEFNCGDDADTDAAVSEMINMRLQLGDGEGSLQDDFDKLISEMRTKATLDAECHIRWAGESIAVKNDSIKQLVQAVEQFDAQLKQTASHDDKIALYEQLLSSIRDAMQSWNEEMKKASGGGATRSDSIASSAQLIAAYLDFIRLSKTIERYLLIVSHTRAQTEKKVKPQDLLRLYDSVIEDCNEILQLPGASSNEQIKSAFLAKIEYYRAFRCYYMAEAYANLSKWQDAVALYDRAMQRCSSALKAVNNSKDSAYLQESEDELTELMKQITSAKYTTQANRLAEAAGERVEEENTTVADTRPLIETLDEYRKIDPEELLKSEPNVCIVPMPPQFIPMPNKPMFFDLALNHIKMPDLETKIASYGTNEKKNTSKQQADSGKKAKGGQQAVPEQEQGIGGMVKGWFWGKK</sequence>
<dbReference type="GO" id="GO:0030942">
    <property type="term" value="F:endoplasmic reticulum signal peptide binding"/>
    <property type="evidence" value="ECO:0007669"/>
    <property type="project" value="InterPro"/>
</dbReference>
<dbReference type="WBParaSite" id="ALUE_0001274601-mRNA-1">
    <property type="protein sequence ID" value="ALUE_0001274601-mRNA-1"/>
    <property type="gene ID" value="ALUE_0001274601"/>
</dbReference>
<evidence type="ECO:0000256" key="1">
    <source>
        <dbReference type="ARBA" id="ARBA00004240"/>
    </source>
</evidence>
<organism evidence="14 15">
    <name type="scientific">Ascaris lumbricoides</name>
    <name type="common">Giant roundworm</name>
    <dbReference type="NCBI Taxonomy" id="6252"/>
    <lineage>
        <taxon>Eukaryota</taxon>
        <taxon>Metazoa</taxon>
        <taxon>Ecdysozoa</taxon>
        <taxon>Nematoda</taxon>
        <taxon>Chromadorea</taxon>
        <taxon>Rhabditida</taxon>
        <taxon>Spirurina</taxon>
        <taxon>Ascaridomorpha</taxon>
        <taxon>Ascaridoidea</taxon>
        <taxon>Ascarididae</taxon>
        <taxon>Ascaris</taxon>
    </lineage>
</organism>
<comment type="similarity">
    <text evidence="4 12">Belongs to the SRP68 family.</text>
</comment>
<comment type="subcellular location">
    <subcellularLocation>
        <location evidence="2 12">Cytoplasm</location>
    </subcellularLocation>
    <subcellularLocation>
        <location evidence="1">Endoplasmic reticulum</location>
    </subcellularLocation>
    <subcellularLocation>
        <location evidence="3">Nucleus</location>
        <location evidence="3">Nucleolus</location>
    </subcellularLocation>
</comment>
<evidence type="ECO:0000256" key="3">
    <source>
        <dbReference type="ARBA" id="ARBA00004604"/>
    </source>
</evidence>
<dbReference type="FunFam" id="1.10.3450.40:FF:000001">
    <property type="entry name" value="Signal recognition particle subunit SRP68"/>
    <property type="match status" value="1"/>
</dbReference>
<name>A0A0M3I6P2_ASCLU</name>
<dbReference type="GO" id="GO:0008312">
    <property type="term" value="F:7S RNA binding"/>
    <property type="evidence" value="ECO:0007669"/>
    <property type="project" value="InterPro"/>
</dbReference>
<reference evidence="15" key="1">
    <citation type="submission" date="2017-02" db="UniProtKB">
        <authorList>
            <consortium name="WormBaseParasite"/>
        </authorList>
    </citation>
    <scope>IDENTIFICATION</scope>
</reference>
<dbReference type="GO" id="GO:0006614">
    <property type="term" value="P:SRP-dependent cotranslational protein targeting to membrane"/>
    <property type="evidence" value="ECO:0007669"/>
    <property type="project" value="InterPro"/>
</dbReference>
<dbReference type="Pfam" id="PF16969">
    <property type="entry name" value="SRP68"/>
    <property type="match status" value="1"/>
</dbReference>
<dbReference type="GO" id="GO:0005829">
    <property type="term" value="C:cytosol"/>
    <property type="evidence" value="ECO:0007669"/>
    <property type="project" value="UniProtKB-ARBA"/>
</dbReference>
<evidence type="ECO:0000256" key="9">
    <source>
        <dbReference type="ARBA" id="ARBA00023242"/>
    </source>
</evidence>
<evidence type="ECO:0000256" key="6">
    <source>
        <dbReference type="ARBA" id="ARBA00022824"/>
    </source>
</evidence>
<dbReference type="GO" id="GO:0005730">
    <property type="term" value="C:nucleolus"/>
    <property type="evidence" value="ECO:0007669"/>
    <property type="project" value="UniProtKB-SubCell"/>
</dbReference>
<dbReference type="Proteomes" id="UP000036681">
    <property type="component" value="Unplaced"/>
</dbReference>
<dbReference type="GO" id="GO:0005047">
    <property type="term" value="F:signal recognition particle binding"/>
    <property type="evidence" value="ECO:0007669"/>
    <property type="project" value="InterPro"/>
</dbReference>
<dbReference type="Gene3D" id="1.10.3450.40">
    <property type="entry name" value="Signal recognition particle, SRP68 subunit, RNA-binding domain"/>
    <property type="match status" value="1"/>
</dbReference>
<dbReference type="InterPro" id="IPR034652">
    <property type="entry name" value="SRP68-RBD"/>
</dbReference>
<keyword evidence="5 12" id="KW-0963">Cytoplasm</keyword>
<keyword evidence="8 12" id="KW-0733">Signal recognition particle</keyword>
<keyword evidence="9" id="KW-0539">Nucleus</keyword>
<keyword evidence="6" id="KW-0256">Endoplasmic reticulum</keyword>